<evidence type="ECO:0000256" key="1">
    <source>
        <dbReference type="ARBA" id="ARBA00004651"/>
    </source>
</evidence>
<dbReference type="RefSeq" id="WP_025702424.1">
    <property type="nucleotide sequence ID" value="NZ_JAUSUY010000015.1"/>
</dbReference>
<evidence type="ECO:0000313" key="10">
    <source>
        <dbReference type="Proteomes" id="UP001248709"/>
    </source>
</evidence>
<keyword evidence="10" id="KW-1185">Reference proteome</keyword>
<dbReference type="PANTHER" id="PTHR30472">
    <property type="entry name" value="FERRIC ENTEROBACTIN TRANSPORT SYSTEM PERMEASE PROTEIN"/>
    <property type="match status" value="1"/>
</dbReference>
<keyword evidence="6 8" id="KW-1133">Transmembrane helix</keyword>
<keyword evidence="3" id="KW-0813">Transport</keyword>
<keyword evidence="7 8" id="KW-0472">Membrane</keyword>
<evidence type="ECO:0000256" key="3">
    <source>
        <dbReference type="ARBA" id="ARBA00022448"/>
    </source>
</evidence>
<feature type="transmembrane region" description="Helical" evidence="8">
    <location>
        <begin position="230"/>
        <end position="258"/>
    </location>
</feature>
<feature type="transmembrane region" description="Helical" evidence="8">
    <location>
        <begin position="89"/>
        <end position="108"/>
    </location>
</feature>
<dbReference type="SUPFAM" id="SSF81345">
    <property type="entry name" value="ABC transporter involved in vitamin B12 uptake, BtuC"/>
    <property type="match status" value="1"/>
</dbReference>
<comment type="caution">
    <text evidence="9">The sequence shown here is derived from an EMBL/GenBank/DDBJ whole genome shotgun (WGS) entry which is preliminary data.</text>
</comment>
<feature type="transmembrane region" description="Helical" evidence="8">
    <location>
        <begin position="279"/>
        <end position="297"/>
    </location>
</feature>
<evidence type="ECO:0000256" key="7">
    <source>
        <dbReference type="ARBA" id="ARBA00023136"/>
    </source>
</evidence>
<feature type="transmembrane region" description="Helical" evidence="8">
    <location>
        <begin position="114"/>
        <end position="134"/>
    </location>
</feature>
<evidence type="ECO:0000256" key="4">
    <source>
        <dbReference type="ARBA" id="ARBA00022475"/>
    </source>
</evidence>
<keyword evidence="5 8" id="KW-0812">Transmembrane</keyword>
<name>A0ABU3HB25_9BACL</name>
<comment type="subcellular location">
    <subcellularLocation>
        <location evidence="1">Cell membrane</location>
        <topology evidence="1">Multi-pass membrane protein</topology>
    </subcellularLocation>
</comment>
<accession>A0ABU3HB25</accession>
<dbReference type="EMBL" id="JAUSUY010000015">
    <property type="protein sequence ID" value="MDT3427925.1"/>
    <property type="molecule type" value="Genomic_DNA"/>
</dbReference>
<evidence type="ECO:0000256" key="8">
    <source>
        <dbReference type="SAM" id="Phobius"/>
    </source>
</evidence>
<proteinExistence type="inferred from homology"/>
<feature type="transmembrane region" description="Helical" evidence="8">
    <location>
        <begin position="189"/>
        <end position="210"/>
    </location>
</feature>
<evidence type="ECO:0000256" key="2">
    <source>
        <dbReference type="ARBA" id="ARBA00007935"/>
    </source>
</evidence>
<reference evidence="9 10" key="1">
    <citation type="submission" date="2023-07" db="EMBL/GenBank/DDBJ databases">
        <title>Genomic Encyclopedia of Type Strains, Phase IV (KMG-IV): sequencing the most valuable type-strain genomes for metagenomic binning, comparative biology and taxonomic classification.</title>
        <authorList>
            <person name="Goeker M."/>
        </authorList>
    </citation>
    <scope>NUCLEOTIDE SEQUENCE [LARGE SCALE GENOMIC DNA]</scope>
    <source>
        <strain evidence="9 10">T98</strain>
    </source>
</reference>
<gene>
    <name evidence="9" type="ORF">J2Z22_003501</name>
</gene>
<feature type="transmembrane region" description="Helical" evidence="8">
    <location>
        <begin position="303"/>
        <end position="321"/>
    </location>
</feature>
<protein>
    <submittedName>
        <fullName evidence="9">Iron complex transport system permease protein</fullName>
    </submittedName>
</protein>
<keyword evidence="4" id="KW-1003">Cell membrane</keyword>
<dbReference type="Proteomes" id="UP001248709">
    <property type="component" value="Unassembled WGS sequence"/>
</dbReference>
<comment type="similarity">
    <text evidence="2">Belongs to the binding-protein-dependent transport system permease family. FecCD subfamily.</text>
</comment>
<feature type="transmembrane region" description="Helical" evidence="8">
    <location>
        <begin position="57"/>
        <end position="77"/>
    </location>
</feature>
<evidence type="ECO:0000256" key="5">
    <source>
        <dbReference type="ARBA" id="ARBA00022692"/>
    </source>
</evidence>
<dbReference type="PANTHER" id="PTHR30472:SF37">
    <property type="entry name" value="FE(3+) DICITRATE TRANSPORT SYSTEM PERMEASE PROTEIN FECD-RELATED"/>
    <property type="match status" value="1"/>
</dbReference>
<dbReference type="Pfam" id="PF01032">
    <property type="entry name" value="FecCD"/>
    <property type="match status" value="1"/>
</dbReference>
<evidence type="ECO:0000256" key="6">
    <source>
        <dbReference type="ARBA" id="ARBA00022989"/>
    </source>
</evidence>
<dbReference type="InterPro" id="IPR037294">
    <property type="entry name" value="ABC_BtuC-like"/>
</dbReference>
<dbReference type="InterPro" id="IPR000522">
    <property type="entry name" value="ABC_transptr_permease_BtuC"/>
</dbReference>
<sequence>MRRPKYLYGVLAAALLTAVMLNLMLGTVSVSFRQIGSIFMGHGDSQLLNILVNYRLPRMLLCLMVGGCLALAGAILQGLIQNPLASPDVIGLSKGAGLAAVMIILLFPGAPVGIIPWAAFIGASIMGAALMFIATRFELKPTSLALSGMALGAMAGAGIQYVTVKHMNDANTALLWLAGSLWGRSWEHVWLLLPWAIIAVPLLFYLSFRLDVLQLGDNAASGLGLSVRHIRIVLLTAAVCLTGISVAVAGTIGFIGLIAPHMARKLTGPIHKHMLPVTALLGAILVTFSDVIGRIVISPREVPVGIVTAIIGAPYFLYLLGKKK</sequence>
<dbReference type="CDD" id="cd06550">
    <property type="entry name" value="TM_ABC_iron-siderophores_like"/>
    <property type="match status" value="1"/>
</dbReference>
<dbReference type="Gene3D" id="1.10.3470.10">
    <property type="entry name" value="ABC transporter involved in vitamin B12 uptake, BtuC"/>
    <property type="match status" value="1"/>
</dbReference>
<organism evidence="9 10">
    <name type="scientific">Paenibacillus forsythiae</name>
    <dbReference type="NCBI Taxonomy" id="365616"/>
    <lineage>
        <taxon>Bacteria</taxon>
        <taxon>Bacillati</taxon>
        <taxon>Bacillota</taxon>
        <taxon>Bacilli</taxon>
        <taxon>Bacillales</taxon>
        <taxon>Paenibacillaceae</taxon>
        <taxon>Paenibacillus</taxon>
    </lineage>
</organism>
<evidence type="ECO:0000313" key="9">
    <source>
        <dbReference type="EMBL" id="MDT3427925.1"/>
    </source>
</evidence>